<dbReference type="PANTHER" id="PTHR42891">
    <property type="entry name" value="D-GLYCERO-BETA-D-MANNO-HEPTOSE-1,7-BISPHOSPHATE 7-PHOSPHATASE"/>
    <property type="match status" value="1"/>
</dbReference>
<sequence length="399" mass="44975">MERFGYWRVKAVILAGGRGERVRPITDTLPKPLIPIKGKPIIAHQLEQLERIGVKEVIVLTGYLASSVKSYCNNFRSGLKITCIESDPDDSPAQRLLHSRKKIGDDFLLIYCDNYILADADIDAVLQSESGLTFLIEPRPEGNISINEYGLPKYDAGNRKPENKYVELGNIRIQSDKFMQIVHETQDLPLALQRFSLEQDCAAVEITAGFWSVSNLARYLKLINDRKIVLLDRDGVLLEKMPRREYVKNFEDYRPMNENWNGLRILGKSGVDFVIATNQPGVATREVSETFLLRLHQKMVSEMLNTGINVLAVYVCKHHWNDNCDCRKPEPGMLLNAISDFDIDRDETLYIGDDDRDLLAAKAANIEGLLIGNDHSGNFHYPNTESALKSILAAIGAVE</sequence>
<dbReference type="Pfam" id="PF13242">
    <property type="entry name" value="Hydrolase_like"/>
    <property type="match status" value="1"/>
</dbReference>
<evidence type="ECO:0000256" key="3">
    <source>
        <dbReference type="ARBA" id="ARBA00022490"/>
    </source>
</evidence>
<dbReference type="AlphaFoldDB" id="A0A249JZF8"/>
<evidence type="ECO:0000256" key="6">
    <source>
        <dbReference type="ARBA" id="ARBA00023277"/>
    </source>
</evidence>
<keyword evidence="5" id="KW-0378">Hydrolase</keyword>
<comment type="similarity">
    <text evidence="2">Belongs to the GmhB family.</text>
</comment>
<dbReference type="GO" id="GO:0016791">
    <property type="term" value="F:phosphatase activity"/>
    <property type="evidence" value="ECO:0007669"/>
    <property type="project" value="InterPro"/>
</dbReference>
<proteinExistence type="inferred from homology"/>
<dbReference type="NCBIfam" id="TIGR01662">
    <property type="entry name" value="HAD-SF-IIIA"/>
    <property type="match status" value="1"/>
</dbReference>
<keyword evidence="6" id="KW-0119">Carbohydrate metabolism</keyword>
<dbReference type="InterPro" id="IPR005835">
    <property type="entry name" value="NTP_transferase_dom"/>
</dbReference>
<dbReference type="SUPFAM" id="SSF56784">
    <property type="entry name" value="HAD-like"/>
    <property type="match status" value="1"/>
</dbReference>
<evidence type="ECO:0000256" key="7">
    <source>
        <dbReference type="ARBA" id="ARBA00031828"/>
    </source>
</evidence>
<reference evidence="10" key="1">
    <citation type="submission" date="2016-10" db="EMBL/GenBank/DDBJ databases">
        <title>High microdiversification within the ubiquitous acI lineage of Actinobacteria.</title>
        <authorList>
            <person name="Neuenschwander S.M."/>
            <person name="Salcher M."/>
            <person name="Ghai R."/>
            <person name="Pernthaler J."/>
        </authorList>
    </citation>
    <scope>NUCLEOTIDE SEQUENCE [LARGE SCALE GENOMIC DNA]</scope>
</reference>
<comment type="subcellular location">
    <subcellularLocation>
        <location evidence="1">Cytoplasm</location>
    </subcellularLocation>
</comment>
<dbReference type="GO" id="GO:0005737">
    <property type="term" value="C:cytoplasm"/>
    <property type="evidence" value="ECO:0007669"/>
    <property type="project" value="UniProtKB-SubCell"/>
</dbReference>
<dbReference type="OrthoDB" id="9781367at2"/>
<dbReference type="Gene3D" id="3.90.550.10">
    <property type="entry name" value="Spore Coat Polysaccharide Biosynthesis Protein SpsA, Chain A"/>
    <property type="match status" value="1"/>
</dbReference>
<organism evidence="9 10">
    <name type="scientific">Candidatus Nanopelagicus limnae</name>
    <dbReference type="NCBI Taxonomy" id="1884634"/>
    <lineage>
        <taxon>Bacteria</taxon>
        <taxon>Bacillati</taxon>
        <taxon>Actinomycetota</taxon>
        <taxon>Actinomycetes</taxon>
        <taxon>Candidatus Nanopelagicales</taxon>
        <taxon>Candidatus Nanopelagicaceae</taxon>
        <taxon>Candidatus Nanopelagicus</taxon>
    </lineage>
</organism>
<dbReference type="InterPro" id="IPR029044">
    <property type="entry name" value="Nucleotide-diphossugar_trans"/>
</dbReference>
<dbReference type="KEGG" id="abam:B1s21122_06225"/>
<name>A0A249JZF8_9ACTN</name>
<dbReference type="InterPro" id="IPR006543">
    <property type="entry name" value="Histidinol-phos"/>
</dbReference>
<evidence type="ECO:0000313" key="9">
    <source>
        <dbReference type="EMBL" id="ASY09896.2"/>
    </source>
</evidence>
<dbReference type="Pfam" id="PF00483">
    <property type="entry name" value="NTP_transferase"/>
    <property type="match status" value="1"/>
</dbReference>
<dbReference type="SUPFAM" id="SSF53448">
    <property type="entry name" value="Nucleotide-diphospho-sugar transferases"/>
    <property type="match status" value="1"/>
</dbReference>
<evidence type="ECO:0000256" key="4">
    <source>
        <dbReference type="ARBA" id="ARBA00022723"/>
    </source>
</evidence>
<dbReference type="InterPro" id="IPR023214">
    <property type="entry name" value="HAD_sf"/>
</dbReference>
<dbReference type="Proteomes" id="UP000217153">
    <property type="component" value="Chromosome"/>
</dbReference>
<dbReference type="Gene3D" id="3.40.50.1000">
    <property type="entry name" value="HAD superfamily/HAD-like"/>
    <property type="match status" value="1"/>
</dbReference>
<keyword evidence="10" id="KW-1185">Reference proteome</keyword>
<feature type="domain" description="Nucleotidyl transferase" evidence="8">
    <location>
        <begin position="10"/>
        <end position="127"/>
    </location>
</feature>
<dbReference type="InterPro" id="IPR004446">
    <property type="entry name" value="Heptose_bisP_phosphatase"/>
</dbReference>
<dbReference type="PANTHER" id="PTHR42891:SF1">
    <property type="entry name" value="D-GLYCERO-BETA-D-MANNO-HEPTOSE-1,7-BISPHOSPHATE 7-PHOSPHATASE"/>
    <property type="match status" value="1"/>
</dbReference>
<dbReference type="GO" id="GO:0005975">
    <property type="term" value="P:carbohydrate metabolic process"/>
    <property type="evidence" value="ECO:0007669"/>
    <property type="project" value="InterPro"/>
</dbReference>
<evidence type="ECO:0000259" key="8">
    <source>
        <dbReference type="Pfam" id="PF00483"/>
    </source>
</evidence>
<evidence type="ECO:0000256" key="5">
    <source>
        <dbReference type="ARBA" id="ARBA00022801"/>
    </source>
</evidence>
<gene>
    <name evidence="9" type="ORF">B1s21122_06225</name>
</gene>
<dbReference type="NCBIfam" id="TIGR01656">
    <property type="entry name" value="Histidinol-ppas"/>
    <property type="match status" value="1"/>
</dbReference>
<dbReference type="EMBL" id="CP016768">
    <property type="protein sequence ID" value="ASY09896.2"/>
    <property type="molecule type" value="Genomic_DNA"/>
</dbReference>
<dbReference type="InterPro" id="IPR036412">
    <property type="entry name" value="HAD-like_sf"/>
</dbReference>
<protein>
    <recommendedName>
        <fullName evidence="7">D,D-heptose 1,7-bisphosphate phosphatase</fullName>
    </recommendedName>
</protein>
<evidence type="ECO:0000313" key="10">
    <source>
        <dbReference type="Proteomes" id="UP000217153"/>
    </source>
</evidence>
<evidence type="ECO:0000256" key="1">
    <source>
        <dbReference type="ARBA" id="ARBA00004496"/>
    </source>
</evidence>
<keyword evidence="3" id="KW-0963">Cytoplasm</keyword>
<dbReference type="InterPro" id="IPR006549">
    <property type="entry name" value="HAD-SF_hydro_IIIA"/>
</dbReference>
<accession>A0A249JZF8</accession>
<keyword evidence="4" id="KW-0479">Metal-binding</keyword>
<evidence type="ECO:0000256" key="2">
    <source>
        <dbReference type="ARBA" id="ARBA00005628"/>
    </source>
</evidence>
<dbReference type="GO" id="GO:0046872">
    <property type="term" value="F:metal ion binding"/>
    <property type="evidence" value="ECO:0007669"/>
    <property type="project" value="UniProtKB-KW"/>
</dbReference>